<name>A0A7S2MCX6_9STRA</name>
<sequence>MNIIRWIFVLVAVPATFFCTYSEGYHTFVPVSQPQPQQRQRSSLAFSKGGVVPLPLLHLNRKKPQQSSQQQIGTNHKLSWKRSIATTTTTMFLLSEAYMESDLVAIKVPPEHNNNNNNNAKAPNPLPRLCVVRADGSVSPLCRHEDDVETDLFLDPRKCPWPHGNSEPTDQDVVGMYGEGWYGQRPVPSLGGGPGYGAEADEIWSVEEDLIGRLEEEGVDLPLIDVGIAHGEKARGGAF</sequence>
<dbReference type="EMBL" id="HBGV01004168">
    <property type="protein sequence ID" value="CAD9476195.1"/>
    <property type="molecule type" value="Transcribed_RNA"/>
</dbReference>
<organism evidence="1">
    <name type="scientific">Helicotheca tamesis</name>
    <dbReference type="NCBI Taxonomy" id="374047"/>
    <lineage>
        <taxon>Eukaryota</taxon>
        <taxon>Sar</taxon>
        <taxon>Stramenopiles</taxon>
        <taxon>Ochrophyta</taxon>
        <taxon>Bacillariophyta</taxon>
        <taxon>Mediophyceae</taxon>
        <taxon>Lithodesmiophycidae</taxon>
        <taxon>Lithodesmiales</taxon>
        <taxon>Lithodesmiaceae</taxon>
        <taxon>Helicotheca</taxon>
    </lineage>
</organism>
<gene>
    <name evidence="1" type="ORF">HTAM1171_LOCUS2530</name>
</gene>
<proteinExistence type="predicted"/>
<protein>
    <submittedName>
        <fullName evidence="1">Uncharacterized protein</fullName>
    </submittedName>
</protein>
<reference evidence="1" key="1">
    <citation type="submission" date="2021-01" db="EMBL/GenBank/DDBJ databases">
        <authorList>
            <person name="Corre E."/>
            <person name="Pelletier E."/>
            <person name="Niang G."/>
            <person name="Scheremetjew M."/>
            <person name="Finn R."/>
            <person name="Kale V."/>
            <person name="Holt S."/>
            <person name="Cochrane G."/>
            <person name="Meng A."/>
            <person name="Brown T."/>
            <person name="Cohen L."/>
        </authorList>
    </citation>
    <scope>NUCLEOTIDE SEQUENCE</scope>
    <source>
        <strain evidence="1">CCMP826</strain>
    </source>
</reference>
<dbReference type="AlphaFoldDB" id="A0A7S2MCX6"/>
<accession>A0A7S2MCX6</accession>
<evidence type="ECO:0000313" key="1">
    <source>
        <dbReference type="EMBL" id="CAD9476195.1"/>
    </source>
</evidence>